<feature type="domain" description="USP" evidence="10">
    <location>
        <begin position="112"/>
        <end position="495"/>
    </location>
</feature>
<feature type="compositionally biased region" description="Basic and acidic residues" evidence="8">
    <location>
        <begin position="390"/>
        <end position="400"/>
    </location>
</feature>
<dbReference type="InterPro" id="IPR028889">
    <property type="entry name" value="USP"/>
</dbReference>
<dbReference type="Pfam" id="PF00240">
    <property type="entry name" value="ubiquitin"/>
    <property type="match status" value="1"/>
</dbReference>
<keyword evidence="12" id="KW-1185">Reference proteome</keyword>
<evidence type="ECO:0000256" key="5">
    <source>
        <dbReference type="ARBA" id="ARBA00022801"/>
    </source>
</evidence>
<dbReference type="InParanoid" id="C1E723"/>
<dbReference type="OMA" id="FKSDAEY"/>
<dbReference type="SUPFAM" id="SSF54001">
    <property type="entry name" value="Cysteine proteinases"/>
    <property type="match status" value="1"/>
</dbReference>
<comment type="function">
    <text evidence="7">Recognizes and hydrolyzes the peptide bond at the C-terminal Gly of ubiquitin. Involved in the processing of poly-ubiquitin precursors as well as that of ubiquitinated proteins.</text>
</comment>
<dbReference type="Pfam" id="PF00443">
    <property type="entry name" value="UCH"/>
    <property type="match status" value="1"/>
</dbReference>
<dbReference type="OrthoDB" id="333239at2759"/>
<comment type="catalytic activity">
    <reaction evidence="1 7">
        <text>Thiol-dependent hydrolysis of ester, thioester, amide, peptide and isopeptide bonds formed by the C-terminal Gly of ubiquitin (a 76-residue protein attached to proteins as an intracellular targeting signal).</text>
        <dbReference type="EC" id="3.4.19.12"/>
    </reaction>
</comment>
<dbReference type="GO" id="GO:0070628">
    <property type="term" value="F:proteasome binding"/>
    <property type="evidence" value="ECO:0007669"/>
    <property type="project" value="TreeGrafter"/>
</dbReference>
<gene>
    <name evidence="11" type="ORF">MICPUN_97442</name>
</gene>
<dbReference type="RefSeq" id="XP_002502274.1">
    <property type="nucleotide sequence ID" value="XM_002502228.1"/>
</dbReference>
<dbReference type="GeneID" id="8243934"/>
<keyword evidence="3 7" id="KW-0645">Protease</keyword>
<dbReference type="eggNOG" id="KOG1872">
    <property type="taxonomic scope" value="Eukaryota"/>
</dbReference>
<dbReference type="PROSITE" id="PS00973">
    <property type="entry name" value="USP_2"/>
    <property type="match status" value="1"/>
</dbReference>
<dbReference type="Gene3D" id="3.10.20.90">
    <property type="entry name" value="Phosphatidylinositol 3-kinase Catalytic Subunit, Chain A, domain 1"/>
    <property type="match status" value="1"/>
</dbReference>
<dbReference type="PROSITE" id="PS50053">
    <property type="entry name" value="UBIQUITIN_2"/>
    <property type="match status" value="1"/>
</dbReference>
<evidence type="ECO:0000256" key="8">
    <source>
        <dbReference type="SAM" id="MobiDB-lite"/>
    </source>
</evidence>
<evidence type="ECO:0000256" key="3">
    <source>
        <dbReference type="ARBA" id="ARBA00022670"/>
    </source>
</evidence>
<dbReference type="Gene3D" id="3.90.70.10">
    <property type="entry name" value="Cysteine proteinases"/>
    <property type="match status" value="1"/>
</dbReference>
<dbReference type="PANTHER" id="PTHR43982">
    <property type="entry name" value="UBIQUITIN CARBOXYL-TERMINAL HYDROLASE"/>
    <property type="match status" value="1"/>
</dbReference>
<evidence type="ECO:0000313" key="12">
    <source>
        <dbReference type="Proteomes" id="UP000002009"/>
    </source>
</evidence>
<protein>
    <recommendedName>
        <fullName evidence="7">Ubiquitin carboxyl-terminal hydrolase</fullName>
        <ecNumber evidence="7">3.4.19.12</ecNumber>
    </recommendedName>
</protein>
<evidence type="ECO:0000259" key="9">
    <source>
        <dbReference type="PROSITE" id="PS50053"/>
    </source>
</evidence>
<dbReference type="GO" id="GO:0061136">
    <property type="term" value="P:regulation of proteasomal protein catabolic process"/>
    <property type="evidence" value="ECO:0007669"/>
    <property type="project" value="TreeGrafter"/>
</dbReference>
<evidence type="ECO:0000313" key="11">
    <source>
        <dbReference type="EMBL" id="ACO63532.1"/>
    </source>
</evidence>
<proteinExistence type="inferred from homology"/>
<evidence type="ECO:0000256" key="1">
    <source>
        <dbReference type="ARBA" id="ARBA00000707"/>
    </source>
</evidence>
<dbReference type="GO" id="GO:0016579">
    <property type="term" value="P:protein deubiquitination"/>
    <property type="evidence" value="ECO:0007669"/>
    <property type="project" value="InterPro"/>
</dbReference>
<dbReference type="SUPFAM" id="SSF54236">
    <property type="entry name" value="Ubiquitin-like"/>
    <property type="match status" value="1"/>
</dbReference>
<evidence type="ECO:0000256" key="7">
    <source>
        <dbReference type="RuleBase" id="RU366025"/>
    </source>
</evidence>
<feature type="region of interest" description="Disordered" evidence="8">
    <location>
        <begin position="390"/>
        <end position="416"/>
    </location>
</feature>
<keyword evidence="6 7" id="KW-0788">Thiol protease</keyword>
<dbReference type="PANTHER" id="PTHR43982:SF1">
    <property type="entry name" value="UBIQUITIN CARBOXYL-TERMINAL HYDROLASE 14"/>
    <property type="match status" value="1"/>
</dbReference>
<dbReference type="AlphaFoldDB" id="C1E723"/>
<dbReference type="InterPro" id="IPR038765">
    <property type="entry name" value="Papain-like_cys_pep_sf"/>
</dbReference>
<name>C1E723_MICCC</name>
<evidence type="ECO:0000256" key="6">
    <source>
        <dbReference type="ARBA" id="ARBA00022807"/>
    </source>
</evidence>
<evidence type="ECO:0000259" key="10">
    <source>
        <dbReference type="PROSITE" id="PS50235"/>
    </source>
</evidence>
<dbReference type="Proteomes" id="UP000002009">
    <property type="component" value="Chromosome 5"/>
</dbReference>
<feature type="domain" description="Ubiquitin-like" evidence="9">
    <location>
        <begin position="1"/>
        <end position="66"/>
    </location>
</feature>
<evidence type="ECO:0000256" key="4">
    <source>
        <dbReference type="ARBA" id="ARBA00022786"/>
    </source>
</evidence>
<accession>C1E723</accession>
<dbReference type="InterPro" id="IPR001394">
    <property type="entry name" value="Peptidase_C19_UCH"/>
</dbReference>
<organism evidence="11 12">
    <name type="scientific">Micromonas commoda (strain RCC299 / NOUM17 / CCMP2709)</name>
    <name type="common">Picoplanktonic green alga</name>
    <dbReference type="NCBI Taxonomy" id="296587"/>
    <lineage>
        <taxon>Eukaryota</taxon>
        <taxon>Viridiplantae</taxon>
        <taxon>Chlorophyta</taxon>
        <taxon>Mamiellophyceae</taxon>
        <taxon>Mamiellales</taxon>
        <taxon>Mamiellaceae</taxon>
        <taxon>Micromonas</taxon>
    </lineage>
</organism>
<keyword evidence="4 7" id="KW-0833">Ubl conjugation pathway</keyword>
<sequence length="497" mass="54447">MPVNIGVKWGKNSYDVEVDTSGVGLDLKTQLFSLTGVPPERIKLMGLKGGKQLTDDIPLADCGLEDIAAKKKKLMMMGSTAEVIKAPEKEITFVEDLPEEEQEAATMANFSPGLTNLGNTCYMNATIQCLYAVPELRSILNDASAAGGGTPASAPAPGGGTALANATRDLFNEIKNSNAAVTPFRFLALLRQLFPQFAQVGQGGVYSQQDAEECWSSILQTLCREVPAIDKLFGLRLKMSLKNELTGETREEVKREYNFKCNITINVNHLSEGFRVALDEEREYGGEIFKGHNRVCELPPWLNVQMVRFFWKMPGANDPADATGQKAKILRAVTFPVLLDMYEHCTDEYKAALDPARAAKIKKEEADAEARLRADPRARLAAEAADAAARELEEKEKEKAAAAGGESGGELAMDVDSSGIEPGTRPTGFYELHAVLTHKGRSADSGHYVAWVRNKDDSWTEFDDHQPNPKKLDDILALKGGGDHHMGYLLMYKAQYI</sequence>
<dbReference type="KEGG" id="mis:MICPUN_97442"/>
<comment type="similarity">
    <text evidence="2 7">Belongs to the peptidase C19 family.</text>
</comment>
<dbReference type="InterPro" id="IPR000626">
    <property type="entry name" value="Ubiquitin-like_dom"/>
</dbReference>
<dbReference type="EMBL" id="CP001326">
    <property type="protein sequence ID" value="ACO63532.1"/>
    <property type="molecule type" value="Genomic_DNA"/>
</dbReference>
<dbReference type="PROSITE" id="PS00972">
    <property type="entry name" value="USP_1"/>
    <property type="match status" value="1"/>
</dbReference>
<dbReference type="GO" id="GO:0004843">
    <property type="term" value="F:cysteine-type deubiquitinase activity"/>
    <property type="evidence" value="ECO:0007669"/>
    <property type="project" value="UniProtKB-UniRule"/>
</dbReference>
<dbReference type="STRING" id="296587.C1E723"/>
<dbReference type="PROSITE" id="PS50235">
    <property type="entry name" value="USP_3"/>
    <property type="match status" value="1"/>
</dbReference>
<dbReference type="GO" id="GO:0043161">
    <property type="term" value="P:proteasome-mediated ubiquitin-dependent protein catabolic process"/>
    <property type="evidence" value="ECO:0007669"/>
    <property type="project" value="InterPro"/>
</dbReference>
<keyword evidence="5 7" id="KW-0378">Hydrolase</keyword>
<dbReference type="SMART" id="SM00213">
    <property type="entry name" value="UBQ"/>
    <property type="match status" value="1"/>
</dbReference>
<dbReference type="EC" id="3.4.19.12" evidence="7"/>
<feature type="compositionally biased region" description="Low complexity" evidence="8">
    <location>
        <begin position="401"/>
        <end position="412"/>
    </location>
</feature>
<reference evidence="11 12" key="1">
    <citation type="journal article" date="2009" name="Science">
        <title>Green evolution and dynamic adaptations revealed by genomes of the marine picoeukaryotes Micromonas.</title>
        <authorList>
            <person name="Worden A.Z."/>
            <person name="Lee J.H."/>
            <person name="Mock T."/>
            <person name="Rouze P."/>
            <person name="Simmons M.P."/>
            <person name="Aerts A.L."/>
            <person name="Allen A.E."/>
            <person name="Cuvelier M.L."/>
            <person name="Derelle E."/>
            <person name="Everett M.V."/>
            <person name="Foulon E."/>
            <person name="Grimwood J."/>
            <person name="Gundlach H."/>
            <person name="Henrissat B."/>
            <person name="Napoli C."/>
            <person name="McDonald S.M."/>
            <person name="Parker M.S."/>
            <person name="Rombauts S."/>
            <person name="Salamov A."/>
            <person name="Von Dassow P."/>
            <person name="Badger J.H."/>
            <person name="Coutinho P.M."/>
            <person name="Demir E."/>
            <person name="Dubchak I."/>
            <person name="Gentemann C."/>
            <person name="Eikrem W."/>
            <person name="Gready J.E."/>
            <person name="John U."/>
            <person name="Lanier W."/>
            <person name="Lindquist E.A."/>
            <person name="Lucas S."/>
            <person name="Mayer K.F."/>
            <person name="Moreau H."/>
            <person name="Not F."/>
            <person name="Otillar R."/>
            <person name="Panaud O."/>
            <person name="Pangilinan J."/>
            <person name="Paulsen I."/>
            <person name="Piegu B."/>
            <person name="Poliakov A."/>
            <person name="Robbens S."/>
            <person name="Schmutz J."/>
            <person name="Toulza E."/>
            <person name="Wyss T."/>
            <person name="Zelensky A."/>
            <person name="Zhou K."/>
            <person name="Armbrust E.V."/>
            <person name="Bhattacharya D."/>
            <person name="Goodenough U.W."/>
            <person name="Van de Peer Y."/>
            <person name="Grigoriev I.V."/>
        </authorList>
    </citation>
    <scope>NUCLEOTIDE SEQUENCE [LARGE SCALE GENOMIC DNA]</scope>
    <source>
        <strain evidence="12">RCC299 / NOUM17</strain>
    </source>
</reference>
<dbReference type="FunCoup" id="C1E723">
    <property type="interactions" value="2110"/>
</dbReference>
<dbReference type="InterPro" id="IPR029071">
    <property type="entry name" value="Ubiquitin-like_domsf"/>
</dbReference>
<evidence type="ECO:0000256" key="2">
    <source>
        <dbReference type="ARBA" id="ARBA00009085"/>
    </source>
</evidence>
<dbReference type="InterPro" id="IPR044635">
    <property type="entry name" value="UBP14-like"/>
</dbReference>
<dbReference type="InterPro" id="IPR018200">
    <property type="entry name" value="USP_CS"/>
</dbReference>